<dbReference type="GO" id="GO:0006313">
    <property type="term" value="P:DNA transposition"/>
    <property type="evidence" value="ECO:0007669"/>
    <property type="project" value="InterPro"/>
</dbReference>
<dbReference type="InterPro" id="IPR052715">
    <property type="entry name" value="RAYT_transposase"/>
</dbReference>
<dbReference type="GO" id="GO:0004803">
    <property type="term" value="F:transposase activity"/>
    <property type="evidence" value="ECO:0007669"/>
    <property type="project" value="InterPro"/>
</dbReference>
<name>A0A1E3XGH6_9BACT</name>
<feature type="domain" description="Transposase IS200-like" evidence="1">
    <location>
        <begin position="8"/>
        <end position="143"/>
    </location>
</feature>
<dbReference type="PATRIC" id="fig|1872076.5.peg.9"/>
<dbReference type="InterPro" id="IPR002686">
    <property type="entry name" value="Transposase_17"/>
</dbReference>
<gene>
    <name evidence="2" type="ORF">SCARUB_00006</name>
</gene>
<evidence type="ECO:0000313" key="3">
    <source>
        <dbReference type="Proteomes" id="UP000094056"/>
    </source>
</evidence>
<dbReference type="SMART" id="SM01321">
    <property type="entry name" value="Y1_Tnp"/>
    <property type="match status" value="1"/>
</dbReference>
<dbReference type="Gene3D" id="3.30.70.1290">
    <property type="entry name" value="Transposase IS200-like"/>
    <property type="match status" value="1"/>
</dbReference>
<proteinExistence type="predicted"/>
<dbReference type="PANTHER" id="PTHR36966">
    <property type="entry name" value="REP-ASSOCIATED TYROSINE TRANSPOSASE"/>
    <property type="match status" value="1"/>
</dbReference>
<dbReference type="SUPFAM" id="SSF143422">
    <property type="entry name" value="Transposase IS200-like"/>
    <property type="match status" value="1"/>
</dbReference>
<dbReference type="GO" id="GO:0043565">
    <property type="term" value="F:sequence-specific DNA binding"/>
    <property type="evidence" value="ECO:0007669"/>
    <property type="project" value="TreeGrafter"/>
</dbReference>
<dbReference type="Proteomes" id="UP000094056">
    <property type="component" value="Unassembled WGS sequence"/>
</dbReference>
<dbReference type="EMBL" id="MAYW01000001">
    <property type="protein sequence ID" value="ODS34746.1"/>
    <property type="molecule type" value="Genomic_DNA"/>
</dbReference>
<dbReference type="PANTHER" id="PTHR36966:SF1">
    <property type="entry name" value="REP-ASSOCIATED TYROSINE TRANSPOSASE"/>
    <property type="match status" value="1"/>
</dbReference>
<dbReference type="Pfam" id="PF01797">
    <property type="entry name" value="Y1_Tnp"/>
    <property type="match status" value="1"/>
</dbReference>
<accession>A0A1E3XGH6</accession>
<protein>
    <recommendedName>
        <fullName evidence="1">Transposase IS200-like domain-containing protein</fullName>
    </recommendedName>
</protein>
<evidence type="ECO:0000259" key="1">
    <source>
        <dbReference type="SMART" id="SM01321"/>
    </source>
</evidence>
<reference evidence="2 3" key="1">
    <citation type="submission" date="2016-07" db="EMBL/GenBank/DDBJ databases">
        <title>Draft genome of Scalindua rubra, obtained from a brine-seawater interface in the Red Sea, sheds light on salt adaptation in anammox bacteria.</title>
        <authorList>
            <person name="Speth D.R."/>
            <person name="Lagkouvardos I."/>
            <person name="Wang Y."/>
            <person name="Qian P.-Y."/>
            <person name="Dutilh B.E."/>
            <person name="Jetten M.S."/>
        </authorList>
    </citation>
    <scope>NUCLEOTIDE SEQUENCE [LARGE SCALE GENOMIC DNA]</scope>
    <source>
        <strain evidence="2">BSI-1</strain>
    </source>
</reference>
<dbReference type="AlphaFoldDB" id="A0A1E3XGH6"/>
<dbReference type="NCBIfam" id="NF047646">
    <property type="entry name" value="REP_Tyr_transpos"/>
    <property type="match status" value="1"/>
</dbReference>
<organism evidence="2 3">
    <name type="scientific">Candidatus Scalindua rubra</name>
    <dbReference type="NCBI Taxonomy" id="1872076"/>
    <lineage>
        <taxon>Bacteria</taxon>
        <taxon>Pseudomonadati</taxon>
        <taxon>Planctomycetota</taxon>
        <taxon>Candidatus Brocadiia</taxon>
        <taxon>Candidatus Brocadiales</taxon>
        <taxon>Candidatus Scalinduaceae</taxon>
        <taxon>Candidatus Scalindua</taxon>
    </lineage>
</organism>
<dbReference type="InterPro" id="IPR036515">
    <property type="entry name" value="Transposase_17_sf"/>
</dbReference>
<comment type="caution">
    <text evidence="2">The sequence shown here is derived from an EMBL/GenBank/DDBJ whole genome shotgun (WGS) entry which is preliminary data.</text>
</comment>
<evidence type="ECO:0000313" key="2">
    <source>
        <dbReference type="EMBL" id="ODS34746.1"/>
    </source>
</evidence>
<sequence length="178" mass="20816">MKPYTISHSNGIYFCTDTIISFAYVFMEIEFFEIIIDSLKYCQKEKGLKLIAYVIMPNHVHTIVNANNGNLSDILRDYKQFTSRKITETLRQSGKSQILSLFKSAAKHAEKGNQYKVWQSGSHPQLMDYDEKLFQKIEYIHNNPVRKGYVEKPECWIYSSARNYIINDDSVIEIQKIL</sequence>